<evidence type="ECO:0000313" key="1">
    <source>
        <dbReference type="EMBL" id="ETV78993.1"/>
    </source>
</evidence>
<protein>
    <submittedName>
        <fullName evidence="1">Uncharacterized protein</fullName>
    </submittedName>
</protein>
<proteinExistence type="predicted"/>
<dbReference type="RefSeq" id="XP_009831712.1">
    <property type="nucleotide sequence ID" value="XM_009833410.1"/>
</dbReference>
<name>W4GJ92_APHAT</name>
<dbReference type="VEuPathDB" id="FungiDB:H257_07781"/>
<dbReference type="AlphaFoldDB" id="W4GJ92"/>
<dbReference type="EMBL" id="KI913129">
    <property type="protein sequence ID" value="ETV78993.1"/>
    <property type="molecule type" value="Genomic_DNA"/>
</dbReference>
<sequence length="219" mass="25024">MAAMVMRMVPGNNLGPAKHHLVVMYPRGGATEMGDKREAVRRAVRPVQRTRVLAEASKGFVHGIDAKRRNCRCQRVKQVVVDAVVLGVAGKERWKKELEEFAQERYIAYLHERVQHGQQRGFRGFVVCLLVPPTGRRPCPWLGVLVRMLAEHLDQAAGHVGCGRVPQQQDVRSRRRTVNGRCRRQGRRRSRAGSVRRLVCWTFQRISQRVYAFGQAQQL</sequence>
<dbReference type="GeneID" id="20809777"/>
<organism evidence="1">
    <name type="scientific">Aphanomyces astaci</name>
    <name type="common">Crayfish plague agent</name>
    <dbReference type="NCBI Taxonomy" id="112090"/>
    <lineage>
        <taxon>Eukaryota</taxon>
        <taxon>Sar</taxon>
        <taxon>Stramenopiles</taxon>
        <taxon>Oomycota</taxon>
        <taxon>Saprolegniomycetes</taxon>
        <taxon>Saprolegniales</taxon>
        <taxon>Verrucalvaceae</taxon>
        <taxon>Aphanomyces</taxon>
    </lineage>
</organism>
<reference evidence="1" key="1">
    <citation type="submission" date="2013-12" db="EMBL/GenBank/DDBJ databases">
        <title>The Genome Sequence of Aphanomyces astaci APO3.</title>
        <authorList>
            <consortium name="The Broad Institute Genomics Platform"/>
            <person name="Russ C."/>
            <person name="Tyler B."/>
            <person name="van West P."/>
            <person name="Dieguez-Uribeondo J."/>
            <person name="Young S.K."/>
            <person name="Zeng Q."/>
            <person name="Gargeya S."/>
            <person name="Fitzgerald M."/>
            <person name="Abouelleil A."/>
            <person name="Alvarado L."/>
            <person name="Chapman S.B."/>
            <person name="Gainer-Dewar J."/>
            <person name="Goldberg J."/>
            <person name="Griggs A."/>
            <person name="Gujja S."/>
            <person name="Hansen M."/>
            <person name="Howarth C."/>
            <person name="Imamovic A."/>
            <person name="Ireland A."/>
            <person name="Larimer J."/>
            <person name="McCowan C."/>
            <person name="Murphy C."/>
            <person name="Pearson M."/>
            <person name="Poon T.W."/>
            <person name="Priest M."/>
            <person name="Roberts A."/>
            <person name="Saif S."/>
            <person name="Shea T."/>
            <person name="Sykes S."/>
            <person name="Wortman J."/>
            <person name="Nusbaum C."/>
            <person name="Birren B."/>
        </authorList>
    </citation>
    <scope>NUCLEOTIDE SEQUENCE [LARGE SCALE GENOMIC DNA]</scope>
    <source>
        <strain evidence="1">APO3</strain>
    </source>
</reference>
<gene>
    <name evidence="1" type="ORF">H257_07781</name>
</gene>
<accession>W4GJ92</accession>